<evidence type="ECO:0000256" key="1">
    <source>
        <dbReference type="SAM" id="Phobius"/>
    </source>
</evidence>
<accession>A0ABS4MGB7</accession>
<feature type="transmembrane region" description="Helical" evidence="1">
    <location>
        <begin position="20"/>
        <end position="41"/>
    </location>
</feature>
<protein>
    <submittedName>
        <fullName evidence="2">Uncharacterized protein</fullName>
    </submittedName>
</protein>
<comment type="caution">
    <text evidence="2">The sequence shown here is derived from an EMBL/GenBank/DDBJ whole genome shotgun (WGS) entry which is preliminary data.</text>
</comment>
<keyword evidence="1" id="KW-0812">Transmembrane</keyword>
<name>A0ABS4MGB7_9LACO</name>
<dbReference type="Proteomes" id="UP001519292">
    <property type="component" value="Unassembled WGS sequence"/>
</dbReference>
<keyword evidence="1" id="KW-0472">Membrane</keyword>
<proteinExistence type="predicted"/>
<keyword evidence="1" id="KW-1133">Transmembrane helix</keyword>
<organism evidence="2 3">
    <name type="scientific">Lactobacillus colini</name>
    <dbReference type="NCBI Taxonomy" id="1819254"/>
    <lineage>
        <taxon>Bacteria</taxon>
        <taxon>Bacillati</taxon>
        <taxon>Bacillota</taxon>
        <taxon>Bacilli</taxon>
        <taxon>Lactobacillales</taxon>
        <taxon>Lactobacillaceae</taxon>
        <taxon>Lactobacillus</taxon>
    </lineage>
</organism>
<evidence type="ECO:0000313" key="3">
    <source>
        <dbReference type="Proteomes" id="UP001519292"/>
    </source>
</evidence>
<evidence type="ECO:0000313" key="2">
    <source>
        <dbReference type="EMBL" id="MBP2058730.1"/>
    </source>
</evidence>
<sequence length="73" mass="8808">MKKRYTPTEKWILRRKLDLVFLYIEAIAMIVLAFMLVFNFYVFVMLVKIYACIALLVGVCELISFKLKERKRR</sequence>
<feature type="transmembrane region" description="Helical" evidence="1">
    <location>
        <begin position="47"/>
        <end position="65"/>
    </location>
</feature>
<reference evidence="2 3" key="1">
    <citation type="submission" date="2021-03" db="EMBL/GenBank/DDBJ databases">
        <title>Genomic Encyclopedia of Type Strains, Phase IV (KMG-IV): sequencing the most valuable type-strain genomes for metagenomic binning, comparative biology and taxonomic classification.</title>
        <authorList>
            <person name="Goeker M."/>
        </authorList>
    </citation>
    <scope>NUCLEOTIDE SEQUENCE [LARGE SCALE GENOMIC DNA]</scope>
    <source>
        <strain evidence="2 3">DSM 101872</strain>
    </source>
</reference>
<keyword evidence="3" id="KW-1185">Reference proteome</keyword>
<dbReference type="EMBL" id="JAGGLU010000013">
    <property type="protein sequence ID" value="MBP2058730.1"/>
    <property type="molecule type" value="Genomic_DNA"/>
</dbReference>
<gene>
    <name evidence="2" type="ORF">J2Z60_001919</name>
</gene>